<gene>
    <name evidence="2" type="ORF">IC63_09785</name>
</gene>
<keyword evidence="1" id="KW-0732">Signal</keyword>
<comment type="caution">
    <text evidence="2">The sequence shown here is derived from an EMBL/GenBank/DDBJ whole genome shotgun (WGS) entry which is preliminary data.</text>
</comment>
<dbReference type="AlphaFoldDB" id="A0A099F9Y8"/>
<feature type="chain" id="PRO_5001945919" description="Peptidoglycan-binding protein" evidence="1">
    <location>
        <begin position="23"/>
        <end position="105"/>
    </location>
</feature>
<dbReference type="EMBL" id="JRKS01000027">
    <property type="protein sequence ID" value="KGJ07043.1"/>
    <property type="molecule type" value="Genomic_DNA"/>
</dbReference>
<evidence type="ECO:0000313" key="2">
    <source>
        <dbReference type="EMBL" id="KGJ07043.1"/>
    </source>
</evidence>
<keyword evidence="3" id="KW-1185">Reference proteome</keyword>
<name>A0A099F9Y8_9RHOB</name>
<reference evidence="2 3" key="1">
    <citation type="submission" date="2014-09" db="EMBL/GenBank/DDBJ databases">
        <authorList>
            <person name="McGinnis J.M."/>
            <person name="Wolfgang W.J."/>
        </authorList>
    </citation>
    <scope>NUCLEOTIDE SEQUENCE [LARGE SCALE GENOMIC DNA]</scope>
    <source>
        <strain evidence="2 3">HAMBI 3106</strain>
    </source>
</reference>
<protein>
    <recommendedName>
        <fullName evidence="4">Peptidoglycan-binding protein</fullName>
    </recommendedName>
</protein>
<reference evidence="2 3" key="2">
    <citation type="submission" date="2014-10" db="EMBL/GenBank/DDBJ databases">
        <title>Paracoccus sanguinis sp. nov., isolated from clinical specimens of New York State patients.</title>
        <authorList>
            <person name="Mingle L.A."/>
            <person name="Cole J.A."/>
            <person name="Lapierre P."/>
            <person name="Musser K.A."/>
        </authorList>
    </citation>
    <scope>NUCLEOTIDE SEQUENCE [LARGE SCALE GENOMIC DNA]</scope>
    <source>
        <strain evidence="2 3">HAMBI 3106</strain>
    </source>
</reference>
<accession>A0A099F9Y8</accession>
<evidence type="ECO:0000256" key="1">
    <source>
        <dbReference type="SAM" id="SignalP"/>
    </source>
</evidence>
<proteinExistence type="predicted"/>
<feature type="signal peptide" evidence="1">
    <location>
        <begin position="1"/>
        <end position="22"/>
    </location>
</feature>
<evidence type="ECO:0000313" key="3">
    <source>
        <dbReference type="Proteomes" id="UP000029917"/>
    </source>
</evidence>
<evidence type="ECO:0008006" key="4">
    <source>
        <dbReference type="Google" id="ProtNLM"/>
    </source>
</evidence>
<organism evidence="2 3">
    <name type="scientific">Paracoccus sphaerophysae</name>
    <dbReference type="NCBI Taxonomy" id="690417"/>
    <lineage>
        <taxon>Bacteria</taxon>
        <taxon>Pseudomonadati</taxon>
        <taxon>Pseudomonadota</taxon>
        <taxon>Alphaproteobacteria</taxon>
        <taxon>Rhodobacterales</taxon>
        <taxon>Paracoccaceae</taxon>
        <taxon>Paracoccus</taxon>
    </lineage>
</organism>
<dbReference type="STRING" id="690417.IC63_09785"/>
<sequence length="105" mass="10623">MRKLAILIAAALPVAAPVSALAEPVVLRIEAKRGPETQAVVDGWAARFDNVVTFPLQGGWTGIGLGPMERDAAEAELARLKAAGDIPGDSFIAPAPGDAVAAAGP</sequence>
<feature type="non-terminal residue" evidence="2">
    <location>
        <position position="105"/>
    </location>
</feature>
<dbReference type="Proteomes" id="UP000029917">
    <property type="component" value="Unassembled WGS sequence"/>
</dbReference>